<feature type="transmembrane region" description="Helical" evidence="1">
    <location>
        <begin position="269"/>
        <end position="290"/>
    </location>
</feature>
<organism evidence="2 3">
    <name type="scientific">Glossina brevipalpis</name>
    <dbReference type="NCBI Taxonomy" id="37001"/>
    <lineage>
        <taxon>Eukaryota</taxon>
        <taxon>Metazoa</taxon>
        <taxon>Ecdysozoa</taxon>
        <taxon>Arthropoda</taxon>
        <taxon>Hexapoda</taxon>
        <taxon>Insecta</taxon>
        <taxon>Pterygota</taxon>
        <taxon>Neoptera</taxon>
        <taxon>Endopterygota</taxon>
        <taxon>Diptera</taxon>
        <taxon>Brachycera</taxon>
        <taxon>Muscomorpha</taxon>
        <taxon>Hippoboscoidea</taxon>
        <taxon>Glossinidae</taxon>
        <taxon>Glossina</taxon>
    </lineage>
</organism>
<evidence type="ECO:0000313" key="2">
    <source>
        <dbReference type="EnsemblMetazoa" id="GBRI017873-PA"/>
    </source>
</evidence>
<evidence type="ECO:0000256" key="1">
    <source>
        <dbReference type="SAM" id="Phobius"/>
    </source>
</evidence>
<proteinExistence type="predicted"/>
<accession>A0A1A9WFJ0</accession>
<protein>
    <submittedName>
        <fullName evidence="2">Uncharacterized protein</fullName>
    </submittedName>
</protein>
<keyword evidence="3" id="KW-1185">Reference proteome</keyword>
<name>A0A1A9WFJ0_9MUSC</name>
<dbReference type="EnsemblMetazoa" id="GBRI017873-RA">
    <property type="protein sequence ID" value="GBRI017873-PA"/>
    <property type="gene ID" value="GBRI017873"/>
</dbReference>
<keyword evidence="1" id="KW-1133">Transmembrane helix</keyword>
<dbReference type="AlphaFoldDB" id="A0A1A9WFJ0"/>
<dbReference type="VEuPathDB" id="VectorBase:GBRI017873"/>
<reference evidence="2" key="2">
    <citation type="submission" date="2020-05" db="UniProtKB">
        <authorList>
            <consortium name="EnsemblMetazoa"/>
        </authorList>
    </citation>
    <scope>IDENTIFICATION</scope>
    <source>
        <strain evidence="2">IAEA</strain>
    </source>
</reference>
<evidence type="ECO:0000313" key="3">
    <source>
        <dbReference type="Proteomes" id="UP000091820"/>
    </source>
</evidence>
<dbReference type="Proteomes" id="UP000091820">
    <property type="component" value="Unassembled WGS sequence"/>
</dbReference>
<reference evidence="3" key="1">
    <citation type="submission" date="2014-03" db="EMBL/GenBank/DDBJ databases">
        <authorList>
            <person name="Aksoy S."/>
            <person name="Warren W."/>
            <person name="Wilson R.K."/>
        </authorList>
    </citation>
    <scope>NUCLEOTIDE SEQUENCE [LARGE SCALE GENOMIC DNA]</scope>
    <source>
        <strain evidence="3">IAEA</strain>
    </source>
</reference>
<sequence>MSGSRIEQILIALFRGTRMGCPKVLTNVEHFRIFVSVLNYYKPITTPKSKVVKIFPCKFVHTYTTHIQAYVCVPEEAKVFVQWFQHFAEFTQILKKVTKQKKEEKLKTTKMKFNEEIKSYETNDSLPSFYNNLRYIFLAIAKEPTYTIALPIANLLADKREASYIFISVKLLSYHHHYFYYHYHHFDRHHPHPHHHRHHHSLVASISNSGNTIIEKTDTNTNLSSKDAGIADDTNLMKHFKLCSRFHLNYPWAANGSASIKLCSPAHSFVYRLILDACAMIITSHIYSFLMTTYQIYK</sequence>
<keyword evidence="1" id="KW-0812">Transmembrane</keyword>
<keyword evidence="1" id="KW-0472">Membrane</keyword>